<dbReference type="NCBIfam" id="TIGR01687">
    <property type="entry name" value="moaD_arch"/>
    <property type="match status" value="1"/>
</dbReference>
<sequence>MRVFVRAFAKFREIAGEKNRVELEEGSTLCDLLKAISLSHPELEGDLFRSDGAVGDGVTILRNRKGIDHLDLSMTALEEGDEVALLPPFSGG</sequence>
<dbReference type="InterPro" id="IPR012675">
    <property type="entry name" value="Beta-grasp_dom_sf"/>
</dbReference>
<protein>
    <submittedName>
        <fullName evidence="2">Molybdopterin synthase subunit MoaD</fullName>
    </submittedName>
</protein>
<organism evidence="2 3">
    <name type="scientific">Methanothrix harundinacea</name>
    <dbReference type="NCBI Taxonomy" id="301375"/>
    <lineage>
        <taxon>Archaea</taxon>
        <taxon>Methanobacteriati</taxon>
        <taxon>Methanobacteriota</taxon>
        <taxon>Stenosarchaea group</taxon>
        <taxon>Methanomicrobia</taxon>
        <taxon>Methanotrichales</taxon>
        <taxon>Methanotrichaceae</taxon>
        <taxon>Methanothrix</taxon>
    </lineage>
</organism>
<reference evidence="3 4" key="2">
    <citation type="journal article" date="2015" name="MBio">
        <title>Genome-Resolved Metagenomic Analysis Reveals Roles for Candidate Phyla and Other Microbial Community Members in Biogeochemical Transformations in Oil Reservoirs.</title>
        <authorList>
            <person name="Hu P."/>
            <person name="Tom L."/>
            <person name="Singh A."/>
            <person name="Thomas B.C."/>
            <person name="Baker B.J."/>
            <person name="Piceno Y.M."/>
            <person name="Andersen G.L."/>
            <person name="Banfield J.F."/>
        </authorList>
    </citation>
    <scope>NUCLEOTIDE SEQUENCE [LARGE SCALE GENOMIC DNA]</scope>
    <source>
        <strain evidence="1">57_489</strain>
    </source>
</reference>
<evidence type="ECO:0000313" key="4">
    <source>
        <dbReference type="Proteomes" id="UP000057043"/>
    </source>
</evidence>
<reference evidence="2" key="1">
    <citation type="journal article" date="2015" name="MBio">
        <title>Genome-resolved metagenomic analysis reveals roles for candidate phyla and other microbial community members in biogeochemical transformations in oil reservoirs.</title>
        <authorList>
            <person name="Hu P."/>
            <person name="Tom L."/>
            <person name="Singh A."/>
            <person name="Thomas B.C."/>
            <person name="Baker B.J."/>
            <person name="Piceno Y.M."/>
            <person name="Andersen G.L."/>
            <person name="Banfield J.F."/>
        </authorList>
    </citation>
    <scope>NUCLEOTIDE SEQUENCE [LARGE SCALE GENOMIC DNA]</scope>
    <source>
        <strain evidence="2">56_747</strain>
    </source>
</reference>
<dbReference type="NCBIfam" id="NF041918">
    <property type="entry name" value="SAMP1"/>
    <property type="match status" value="1"/>
</dbReference>
<dbReference type="PANTHER" id="PTHR38031">
    <property type="entry name" value="SULFUR CARRIER PROTEIN SLR0821-RELATED"/>
    <property type="match status" value="1"/>
</dbReference>
<dbReference type="EMBL" id="LGHB01000005">
    <property type="protein sequence ID" value="KUK97061.1"/>
    <property type="molecule type" value="Genomic_DNA"/>
</dbReference>
<dbReference type="Pfam" id="PF02597">
    <property type="entry name" value="ThiS"/>
    <property type="match status" value="1"/>
</dbReference>
<dbReference type="PANTHER" id="PTHR38031:SF1">
    <property type="entry name" value="SULFUR CARRIER PROTEIN CYSO"/>
    <property type="match status" value="1"/>
</dbReference>
<dbReference type="PATRIC" id="fig|301375.6.peg.1542"/>
<dbReference type="EMBL" id="LGFT01000002">
    <property type="protein sequence ID" value="KUK45486.1"/>
    <property type="molecule type" value="Genomic_DNA"/>
</dbReference>
<dbReference type="AlphaFoldDB" id="A0A117MCV1"/>
<dbReference type="InterPro" id="IPR052045">
    <property type="entry name" value="Sulfur_Carrier/Prot_Modifier"/>
</dbReference>
<dbReference type="CDD" id="cd17040">
    <property type="entry name" value="Ubl_MoaD_like"/>
    <property type="match status" value="1"/>
</dbReference>
<accession>A0A117MCV1</accession>
<comment type="caution">
    <text evidence="2">The sequence shown here is derived from an EMBL/GenBank/DDBJ whole genome shotgun (WGS) entry which is preliminary data.</text>
</comment>
<evidence type="ECO:0000313" key="2">
    <source>
        <dbReference type="EMBL" id="KUK97061.1"/>
    </source>
</evidence>
<dbReference type="SUPFAM" id="SSF54285">
    <property type="entry name" value="MoaD/ThiS"/>
    <property type="match status" value="1"/>
</dbReference>
<gene>
    <name evidence="1" type="ORF">XD72_0129</name>
    <name evidence="2" type="ORF">XE07_0632</name>
</gene>
<name>A0A117MCV1_9EURY</name>
<dbReference type="InterPro" id="IPR016155">
    <property type="entry name" value="Mopterin_synth/thiamin_S_b"/>
</dbReference>
<evidence type="ECO:0000313" key="1">
    <source>
        <dbReference type="EMBL" id="KUK45486.1"/>
    </source>
</evidence>
<dbReference type="Proteomes" id="UP000057043">
    <property type="component" value="Unassembled WGS sequence"/>
</dbReference>
<dbReference type="InterPro" id="IPR010038">
    <property type="entry name" value="MoaD_arc-typ"/>
</dbReference>
<dbReference type="Gene3D" id="3.10.20.30">
    <property type="match status" value="1"/>
</dbReference>
<dbReference type="Proteomes" id="UP000053961">
    <property type="component" value="Unassembled WGS sequence"/>
</dbReference>
<dbReference type="InterPro" id="IPR003749">
    <property type="entry name" value="ThiS/MoaD-like"/>
</dbReference>
<proteinExistence type="predicted"/>
<dbReference type="InterPro" id="IPR054834">
    <property type="entry name" value="SAMP1_3"/>
</dbReference>
<evidence type="ECO:0000313" key="3">
    <source>
        <dbReference type="Proteomes" id="UP000053961"/>
    </source>
</evidence>